<reference evidence="2" key="1">
    <citation type="submission" date="2022-02" db="EMBL/GenBank/DDBJ databases">
        <title>Acinetobacter A3.8 sp. nov., isolated from Sediment (Zhairuo Island).</title>
        <authorList>
            <person name="Zheng K."/>
        </authorList>
    </citation>
    <scope>NUCLEOTIDE SEQUENCE</scope>
    <source>
        <strain evidence="2">A3.8</strain>
    </source>
</reference>
<dbReference type="Proteomes" id="UP001139701">
    <property type="component" value="Unassembled WGS sequence"/>
</dbReference>
<comment type="caution">
    <text evidence="2">The sequence shown here is derived from an EMBL/GenBank/DDBJ whole genome shotgun (WGS) entry which is preliminary data.</text>
</comment>
<accession>A0A9X1WYK1</accession>
<name>A0A9X1WYK1_9GAMM</name>
<protein>
    <submittedName>
        <fullName evidence="2">ABZJ_00895 family protein</fullName>
    </submittedName>
</protein>
<keyword evidence="3" id="KW-1185">Reference proteome</keyword>
<organism evidence="2 3">
    <name type="scientific">Acinetobacter sedimenti</name>
    <dbReference type="NCBI Taxonomy" id="2919922"/>
    <lineage>
        <taxon>Bacteria</taxon>
        <taxon>Pseudomonadati</taxon>
        <taxon>Pseudomonadota</taxon>
        <taxon>Gammaproteobacteria</taxon>
        <taxon>Moraxellales</taxon>
        <taxon>Moraxellaceae</taxon>
        <taxon>Acinetobacter</taxon>
    </lineage>
</organism>
<feature type="transmembrane region" description="Helical" evidence="1">
    <location>
        <begin position="103"/>
        <end position="132"/>
    </location>
</feature>
<feature type="transmembrane region" description="Helical" evidence="1">
    <location>
        <begin position="32"/>
        <end position="49"/>
    </location>
</feature>
<gene>
    <name evidence="2" type="ORF">MKI79_05635</name>
</gene>
<keyword evidence="1" id="KW-0812">Transmembrane</keyword>
<dbReference type="InterPro" id="IPR047730">
    <property type="entry name" value="ABZJ_00895-like"/>
</dbReference>
<keyword evidence="1" id="KW-1133">Transmembrane helix</keyword>
<sequence length="145" mass="16497">MKQSLPYIIYFLCWLIALTFALGALGMLLPQVFSVLVLLPYMISFYLMARHFVKKMKDAPDMTTRWHLSIGCATAFWFYSIIAGIVGIFLLQGSVDFAPIAHALSSTAFVFVFLSIFLMVNAFLVLLGFWFLGKPTQMMLNKYNQ</sequence>
<evidence type="ECO:0000256" key="1">
    <source>
        <dbReference type="SAM" id="Phobius"/>
    </source>
</evidence>
<dbReference type="RefSeq" id="WP_241571077.1">
    <property type="nucleotide sequence ID" value="NZ_JAKUML010000007.1"/>
</dbReference>
<evidence type="ECO:0000313" key="2">
    <source>
        <dbReference type="EMBL" id="MCJ8146382.1"/>
    </source>
</evidence>
<proteinExistence type="predicted"/>
<feature type="transmembrane region" description="Helical" evidence="1">
    <location>
        <begin position="7"/>
        <end position="26"/>
    </location>
</feature>
<feature type="transmembrane region" description="Helical" evidence="1">
    <location>
        <begin position="70"/>
        <end position="91"/>
    </location>
</feature>
<dbReference type="AlphaFoldDB" id="A0A9X1WYK1"/>
<dbReference type="NCBIfam" id="NF038216">
    <property type="entry name" value="ABZJ_00895_fam"/>
    <property type="match status" value="1"/>
</dbReference>
<evidence type="ECO:0000313" key="3">
    <source>
        <dbReference type="Proteomes" id="UP001139701"/>
    </source>
</evidence>
<keyword evidence="1" id="KW-0472">Membrane</keyword>
<dbReference type="EMBL" id="JAKUML010000007">
    <property type="protein sequence ID" value="MCJ8146382.1"/>
    <property type="molecule type" value="Genomic_DNA"/>
</dbReference>